<name>A0A6J4KVN6_9CYAN</name>
<evidence type="ECO:0000313" key="1">
    <source>
        <dbReference type="EMBL" id="CAA9316844.1"/>
    </source>
</evidence>
<protein>
    <submittedName>
        <fullName evidence="1">Uncharacterized protein</fullName>
    </submittedName>
</protein>
<organism evidence="1">
    <name type="scientific">uncultured Leptolyngbya sp</name>
    <dbReference type="NCBI Taxonomy" id="332963"/>
    <lineage>
        <taxon>Bacteria</taxon>
        <taxon>Bacillati</taxon>
        <taxon>Cyanobacteriota</taxon>
        <taxon>Cyanophyceae</taxon>
        <taxon>Leptolyngbyales</taxon>
        <taxon>Leptolyngbyaceae</taxon>
        <taxon>Leptolyngbya group</taxon>
        <taxon>Leptolyngbya</taxon>
        <taxon>environmental samples</taxon>
    </lineage>
</organism>
<accession>A0A6J4KVN6</accession>
<dbReference type="AlphaFoldDB" id="A0A6J4KVN6"/>
<gene>
    <name evidence="1" type="ORF">AVDCRST_MAG94-1255</name>
</gene>
<sequence length="47" mass="5417">MHQRQATVTESGRVASDQQLMPEGLLTEPHQQFWKNCAKGQDLRLDH</sequence>
<dbReference type="EMBL" id="CADCTY010000431">
    <property type="protein sequence ID" value="CAA9316844.1"/>
    <property type="molecule type" value="Genomic_DNA"/>
</dbReference>
<reference evidence="1" key="1">
    <citation type="submission" date="2020-02" db="EMBL/GenBank/DDBJ databases">
        <authorList>
            <person name="Meier V. D."/>
        </authorList>
    </citation>
    <scope>NUCLEOTIDE SEQUENCE</scope>
    <source>
        <strain evidence="1">AVDCRST_MAG94</strain>
    </source>
</reference>
<proteinExistence type="predicted"/>